<dbReference type="RefSeq" id="WP_198473344.1">
    <property type="nucleotide sequence ID" value="NZ_JADGMQ010000001.1"/>
</dbReference>
<dbReference type="Proteomes" id="UP000601789">
    <property type="component" value="Unassembled WGS sequence"/>
</dbReference>
<feature type="domain" description="Glycosyltransferase subfamily 4-like N-terminal" evidence="2">
    <location>
        <begin position="8"/>
        <end position="144"/>
    </location>
</feature>
<sequence length="349" mass="39447">MIQGFGDGGAQKQCIYLLNELQQRVGVELFLIRFHDGQVHDSLLEIENLTVYTIQTSSNYDPRNIARAYRLIRRLSPDILMSWLPCRDVYAGFIRVLSPQLKWVMTERDSSYPRALKFVIRRCAAQFADAIISNSAAGDAYWARRSSRPTRFKVDNIVPGGLFASCRERPHYDAIHVGRMEPQKNILPVARAFILLAQRRPELSFAFVGEGSLRPEIERLVAEAKVDQQVELLGFQHDVASVMRRSKLVVTMSDHEGTPNVLLEAVAFNIPVLCSDISGHGDVLGKNYPHYVRERHDPDAIASRLERMLSAHETRELLREPKLRLRSMSAGAVGDAYMMAFRQIVGADG</sequence>
<dbReference type="Pfam" id="PF00534">
    <property type="entry name" value="Glycos_transf_1"/>
    <property type="match status" value="1"/>
</dbReference>
<dbReference type="InterPro" id="IPR001296">
    <property type="entry name" value="Glyco_trans_1"/>
</dbReference>
<evidence type="ECO:0000313" key="3">
    <source>
        <dbReference type="EMBL" id="MBI1619218.1"/>
    </source>
</evidence>
<protein>
    <submittedName>
        <fullName evidence="3">Glycosyltransferase</fullName>
    </submittedName>
</protein>
<name>A0ABS0S7E4_9HYPH</name>
<gene>
    <name evidence="3" type="ORF">IOD40_00865</name>
</gene>
<dbReference type="Gene3D" id="3.40.50.2000">
    <property type="entry name" value="Glycogen Phosphorylase B"/>
    <property type="match status" value="2"/>
</dbReference>
<evidence type="ECO:0000259" key="1">
    <source>
        <dbReference type="Pfam" id="PF00534"/>
    </source>
</evidence>
<reference evidence="3 4" key="1">
    <citation type="submission" date="2020-10" db="EMBL/GenBank/DDBJ databases">
        <title>Aquamicrobium zhengzhouensis sp. nov., a exopolysaccharide producing bacterium isolated from farmland soil.</title>
        <authorList>
            <person name="Wang X."/>
        </authorList>
    </citation>
    <scope>NUCLEOTIDE SEQUENCE [LARGE SCALE GENOMIC DNA]</scope>
    <source>
        <strain evidence="4">cd-1</strain>
    </source>
</reference>
<evidence type="ECO:0000259" key="2">
    <source>
        <dbReference type="Pfam" id="PF13439"/>
    </source>
</evidence>
<dbReference type="PANTHER" id="PTHR12526">
    <property type="entry name" value="GLYCOSYLTRANSFERASE"/>
    <property type="match status" value="1"/>
</dbReference>
<feature type="domain" description="Glycosyl transferase family 1" evidence="1">
    <location>
        <begin position="174"/>
        <end position="319"/>
    </location>
</feature>
<dbReference type="SUPFAM" id="SSF53756">
    <property type="entry name" value="UDP-Glycosyltransferase/glycogen phosphorylase"/>
    <property type="match status" value="1"/>
</dbReference>
<evidence type="ECO:0000313" key="4">
    <source>
        <dbReference type="Proteomes" id="UP000601789"/>
    </source>
</evidence>
<dbReference type="EMBL" id="JADGMQ010000001">
    <property type="protein sequence ID" value="MBI1619218.1"/>
    <property type="molecule type" value="Genomic_DNA"/>
</dbReference>
<keyword evidence="4" id="KW-1185">Reference proteome</keyword>
<dbReference type="Pfam" id="PF13439">
    <property type="entry name" value="Glyco_transf_4"/>
    <property type="match status" value="1"/>
</dbReference>
<comment type="caution">
    <text evidence="3">The sequence shown here is derived from an EMBL/GenBank/DDBJ whole genome shotgun (WGS) entry which is preliminary data.</text>
</comment>
<dbReference type="InterPro" id="IPR028098">
    <property type="entry name" value="Glyco_trans_4-like_N"/>
</dbReference>
<accession>A0ABS0S7E4</accession>
<proteinExistence type="predicted"/>
<organism evidence="3 4">
    <name type="scientific">Aquamicrobium zhengzhouense</name>
    <dbReference type="NCBI Taxonomy" id="2781738"/>
    <lineage>
        <taxon>Bacteria</taxon>
        <taxon>Pseudomonadati</taxon>
        <taxon>Pseudomonadota</taxon>
        <taxon>Alphaproteobacteria</taxon>
        <taxon>Hyphomicrobiales</taxon>
        <taxon>Phyllobacteriaceae</taxon>
        <taxon>Aquamicrobium</taxon>
    </lineage>
</organism>